<keyword evidence="3" id="KW-0325">Glycoprotein</keyword>
<evidence type="ECO:0000256" key="3">
    <source>
        <dbReference type="ARBA" id="ARBA00023180"/>
    </source>
</evidence>
<dbReference type="RefSeq" id="XP_019096345.1">
    <property type="nucleotide sequence ID" value="XM_019240800.1"/>
</dbReference>
<protein>
    <submittedName>
        <fullName evidence="6">LOW QUALITY PROTEIN: protein COBRA</fullName>
    </submittedName>
</protein>
<dbReference type="GeneID" id="104764716"/>
<name>A0ABM1RBF7_CAMSA</name>
<evidence type="ECO:0000256" key="4">
    <source>
        <dbReference type="SAM" id="MobiDB-lite"/>
    </source>
</evidence>
<dbReference type="Pfam" id="PF04833">
    <property type="entry name" value="COBRA"/>
    <property type="match status" value="1"/>
</dbReference>
<evidence type="ECO:0000256" key="1">
    <source>
        <dbReference type="ARBA" id="ARBA00005507"/>
    </source>
</evidence>
<dbReference type="Proteomes" id="UP000694864">
    <property type="component" value="Chromosome 19"/>
</dbReference>
<reference evidence="6" key="2">
    <citation type="submission" date="2025-08" db="UniProtKB">
        <authorList>
            <consortium name="RefSeq"/>
        </authorList>
    </citation>
    <scope>IDENTIFICATION</scope>
    <source>
        <tissue evidence="6">Leaf</tissue>
    </source>
</reference>
<dbReference type="InterPro" id="IPR006918">
    <property type="entry name" value="COBRA_pln"/>
</dbReference>
<evidence type="ECO:0000256" key="2">
    <source>
        <dbReference type="ARBA" id="ARBA00022729"/>
    </source>
</evidence>
<accession>A0ABM1RBF7</accession>
<gene>
    <name evidence="6" type="primary">LOC104764716</name>
</gene>
<feature type="region of interest" description="Disordered" evidence="4">
    <location>
        <begin position="76"/>
        <end position="96"/>
    </location>
</feature>
<keyword evidence="2" id="KW-0732">Signal</keyword>
<keyword evidence="5" id="KW-1185">Reference proteome</keyword>
<sequence length="168" mass="19206">MNNTRGSYTANVTIFNYLKYQDIQGPWSLNWLWDDDEILLSTVGAKSSNFTLRPDLVQLRYEFRWRRITSGITIVNLPPQTDDDDDDDDHDNGQRNIVPAGDVIPWFREEEAGDLEKSSFSFQISVGRAKLNYNHLPAILVRLNTPNLEYTCGNLIRGARAAFPPSLE</sequence>
<organism evidence="5 6">
    <name type="scientific">Camelina sativa</name>
    <name type="common">False flax</name>
    <name type="synonym">Myagrum sativum</name>
    <dbReference type="NCBI Taxonomy" id="90675"/>
    <lineage>
        <taxon>Eukaryota</taxon>
        <taxon>Viridiplantae</taxon>
        <taxon>Streptophyta</taxon>
        <taxon>Embryophyta</taxon>
        <taxon>Tracheophyta</taxon>
        <taxon>Spermatophyta</taxon>
        <taxon>Magnoliopsida</taxon>
        <taxon>eudicotyledons</taxon>
        <taxon>Gunneridae</taxon>
        <taxon>Pentapetalae</taxon>
        <taxon>rosids</taxon>
        <taxon>malvids</taxon>
        <taxon>Brassicales</taxon>
        <taxon>Brassicaceae</taxon>
        <taxon>Camelineae</taxon>
        <taxon>Camelina</taxon>
    </lineage>
</organism>
<feature type="compositionally biased region" description="Acidic residues" evidence="4">
    <location>
        <begin position="81"/>
        <end position="90"/>
    </location>
</feature>
<comment type="similarity">
    <text evidence="1">Belongs to the COBRA family.</text>
</comment>
<reference evidence="5" key="1">
    <citation type="journal article" date="2014" name="Nat. Commun.">
        <title>The emerging biofuel crop Camelina sativa retains a highly undifferentiated hexaploid genome structure.</title>
        <authorList>
            <person name="Kagale S."/>
            <person name="Koh C."/>
            <person name="Nixon J."/>
            <person name="Bollina V."/>
            <person name="Clarke W.E."/>
            <person name="Tuteja R."/>
            <person name="Spillane C."/>
            <person name="Robinson S.J."/>
            <person name="Links M.G."/>
            <person name="Clarke C."/>
            <person name="Higgins E.E."/>
            <person name="Huebert T."/>
            <person name="Sharpe A.G."/>
            <person name="Parkin I.A."/>
        </authorList>
    </citation>
    <scope>NUCLEOTIDE SEQUENCE [LARGE SCALE GENOMIC DNA]</scope>
    <source>
        <strain evidence="5">cv. DH55</strain>
    </source>
</reference>
<evidence type="ECO:0000313" key="5">
    <source>
        <dbReference type="Proteomes" id="UP000694864"/>
    </source>
</evidence>
<evidence type="ECO:0000313" key="6">
    <source>
        <dbReference type="RefSeq" id="XP_019096345.1"/>
    </source>
</evidence>
<proteinExistence type="inferred from homology"/>